<dbReference type="InterPro" id="IPR006175">
    <property type="entry name" value="YjgF/YER057c/UK114"/>
</dbReference>
<reference evidence="2 3" key="1">
    <citation type="submission" date="2019-09" db="EMBL/GenBank/DDBJ databases">
        <authorList>
            <person name="Khan S.A."/>
            <person name="Jeon C.O."/>
            <person name="Chun B.H."/>
            <person name="Jeong S.E."/>
        </authorList>
    </citation>
    <scope>NUCLEOTIDE SEQUENCE [LARGE SCALE GENOMIC DNA]</scope>
    <source>
        <strain evidence="2 3">KCTC 42508</strain>
    </source>
</reference>
<comment type="caution">
    <text evidence="2">The sequence shown here is derived from an EMBL/GenBank/DDBJ whole genome shotgun (WGS) entry which is preliminary data.</text>
</comment>
<dbReference type="Pfam" id="PF01042">
    <property type="entry name" value="Ribonuc_L-PSP"/>
    <property type="match status" value="1"/>
</dbReference>
<comment type="similarity">
    <text evidence="1">Belongs to the RutC family.</text>
</comment>
<gene>
    <name evidence="2" type="ORF">F0361_15210</name>
</gene>
<evidence type="ECO:0000256" key="1">
    <source>
        <dbReference type="ARBA" id="ARBA00010552"/>
    </source>
</evidence>
<proteinExistence type="inferred from homology"/>
<dbReference type="GO" id="GO:0005829">
    <property type="term" value="C:cytosol"/>
    <property type="evidence" value="ECO:0007669"/>
    <property type="project" value="TreeGrafter"/>
</dbReference>
<organism evidence="2 3">
    <name type="scientific">Maribacter flavus</name>
    <dbReference type="NCBI Taxonomy" id="1658664"/>
    <lineage>
        <taxon>Bacteria</taxon>
        <taxon>Pseudomonadati</taxon>
        <taxon>Bacteroidota</taxon>
        <taxon>Flavobacteriia</taxon>
        <taxon>Flavobacteriales</taxon>
        <taxon>Flavobacteriaceae</taxon>
        <taxon>Maribacter</taxon>
    </lineage>
</organism>
<evidence type="ECO:0000313" key="3">
    <source>
        <dbReference type="Proteomes" id="UP000323188"/>
    </source>
</evidence>
<evidence type="ECO:0000313" key="2">
    <source>
        <dbReference type="EMBL" id="KAA2217300.1"/>
    </source>
</evidence>
<dbReference type="PANTHER" id="PTHR11803:SF58">
    <property type="entry name" value="PROTEIN HMF1-RELATED"/>
    <property type="match status" value="1"/>
</dbReference>
<protein>
    <submittedName>
        <fullName evidence="2">RidA family protein</fullName>
    </submittedName>
</protein>
<dbReference type="PANTHER" id="PTHR11803">
    <property type="entry name" value="2-IMINOBUTANOATE/2-IMINOPROPANOATE DEAMINASE RIDA"/>
    <property type="match status" value="1"/>
</dbReference>
<sequence length="183" mass="20205">MKGQYSRANRTRTNKKQIQMKYVFPFIALAVLLFSCQPKTDKTDKSQPHTPVIIGAKTPLTKTYIDPGPGYSQAVVVEANGIKTIHISGQVGTGPNFESQLNEALEGLLKTLEHSGASFEDVVKYNTYVVDYQPSYLDSFRTVRKQLLGDKDMPASTLVGVEALGKPEWKVEIDAIAVVEGRE</sequence>
<dbReference type="Proteomes" id="UP000323188">
    <property type="component" value="Unassembled WGS sequence"/>
</dbReference>
<dbReference type="InterPro" id="IPR035959">
    <property type="entry name" value="RutC-like_sf"/>
</dbReference>
<accession>A0A5B2TUF7</accession>
<dbReference type="GO" id="GO:0019239">
    <property type="term" value="F:deaminase activity"/>
    <property type="evidence" value="ECO:0007669"/>
    <property type="project" value="TreeGrafter"/>
</dbReference>
<dbReference type="Gene3D" id="3.30.1330.40">
    <property type="entry name" value="RutC-like"/>
    <property type="match status" value="1"/>
</dbReference>
<dbReference type="EMBL" id="VUOE01000002">
    <property type="protein sequence ID" value="KAA2217300.1"/>
    <property type="molecule type" value="Genomic_DNA"/>
</dbReference>
<dbReference type="SUPFAM" id="SSF55298">
    <property type="entry name" value="YjgF-like"/>
    <property type="match status" value="1"/>
</dbReference>
<name>A0A5B2TUF7_9FLAO</name>
<dbReference type="AlphaFoldDB" id="A0A5B2TUF7"/>
<dbReference type="CDD" id="cd00448">
    <property type="entry name" value="YjgF_YER057c_UK114_family"/>
    <property type="match status" value="1"/>
</dbReference>